<organism evidence="1 2">
    <name type="scientific">Rhizobium tumorigenes</name>
    <dbReference type="NCBI Taxonomy" id="2041385"/>
    <lineage>
        <taxon>Bacteria</taxon>
        <taxon>Pseudomonadati</taxon>
        <taxon>Pseudomonadota</taxon>
        <taxon>Alphaproteobacteria</taxon>
        <taxon>Hyphomicrobiales</taxon>
        <taxon>Rhizobiaceae</taxon>
        <taxon>Rhizobium/Agrobacterium group</taxon>
        <taxon>Rhizobium</taxon>
    </lineage>
</organism>
<protein>
    <submittedName>
        <fullName evidence="1">Type II toxin-antitoxin system HicB family antitoxin</fullName>
    </submittedName>
</protein>
<dbReference type="InterPro" id="IPR008651">
    <property type="entry name" value="Uncharacterised_HicB"/>
</dbReference>
<reference evidence="2" key="2">
    <citation type="journal article" date="2023" name="MicrobiologyOpen">
        <title>Genomics of the tumorigenes clade of the family Rhizobiaceae and description of Rhizobium rhododendri sp. nov.</title>
        <authorList>
            <person name="Kuzmanovic N."/>
            <person name="diCenzo G.C."/>
            <person name="Bunk B."/>
            <person name="Sproeer C."/>
            <person name="Fruehling A."/>
            <person name="Neumann-Schaal M."/>
            <person name="Overmann J."/>
            <person name="Smalla K."/>
        </authorList>
    </citation>
    <scope>NUCLEOTIDE SEQUENCE [LARGE SCALE GENOMIC DNA]</scope>
    <source>
        <strain evidence="2">1078</strain>
    </source>
</reference>
<sequence length="110" mass="12129">MSILTYKGYSARIAFDAEDEIFFGNIAGVPDVIGFHADSVAALKKAFHEAVDDYVETCRKLGRAPHKPYSGKMMFRVDPEIHARAAKAAELAGKSLNQWAEEVLDKASVR</sequence>
<dbReference type="KEGG" id="rtu:PR017_03235"/>
<dbReference type="InterPro" id="IPR010985">
    <property type="entry name" value="Ribbon_hlx_hlx"/>
</dbReference>
<evidence type="ECO:0000313" key="2">
    <source>
        <dbReference type="Proteomes" id="UP000249499"/>
    </source>
</evidence>
<accession>A0AAF1KBH1</accession>
<evidence type="ECO:0000313" key="1">
    <source>
        <dbReference type="EMBL" id="WFR96171.1"/>
    </source>
</evidence>
<dbReference type="EMBL" id="CP117255">
    <property type="protein sequence ID" value="WFR96171.1"/>
    <property type="molecule type" value="Genomic_DNA"/>
</dbReference>
<name>A0AAF1KBH1_9HYPH</name>
<proteinExistence type="predicted"/>
<dbReference type="InterPro" id="IPR035069">
    <property type="entry name" value="TTHA1013/TTHA0281-like"/>
</dbReference>
<dbReference type="SUPFAM" id="SSF47598">
    <property type="entry name" value="Ribbon-helix-helix"/>
    <property type="match status" value="1"/>
</dbReference>
<dbReference type="RefSeq" id="WP_111220262.1">
    <property type="nucleotide sequence ID" value="NZ_CP117255.1"/>
</dbReference>
<dbReference type="Proteomes" id="UP000249499">
    <property type="component" value="Chromosome"/>
</dbReference>
<keyword evidence="2" id="KW-1185">Reference proteome</keyword>
<dbReference type="SUPFAM" id="SSF143100">
    <property type="entry name" value="TTHA1013/TTHA0281-like"/>
    <property type="match status" value="1"/>
</dbReference>
<dbReference type="AlphaFoldDB" id="A0AAF1KBH1"/>
<dbReference type="GO" id="GO:0006355">
    <property type="term" value="P:regulation of DNA-templated transcription"/>
    <property type="evidence" value="ECO:0007669"/>
    <property type="project" value="InterPro"/>
</dbReference>
<reference evidence="1 2" key="1">
    <citation type="journal article" date="2018" name="Sci. Rep.">
        <title>Rhizobium tumorigenes sp. nov., a novel plant tumorigenic bacterium isolated from cane gall tumors on thornless blackberry.</title>
        <authorList>
            <person name="Kuzmanovi N."/>
            <person name="Smalla K."/>
            <person name="Gronow S."/>
            <person name="PuBawska J."/>
        </authorList>
    </citation>
    <scope>NUCLEOTIDE SEQUENCE [LARGE SCALE GENOMIC DNA]</scope>
    <source>
        <strain evidence="1 2">1078</strain>
    </source>
</reference>
<gene>
    <name evidence="1" type="ORF">PR017_03235</name>
</gene>
<dbReference type="Pfam" id="PF05534">
    <property type="entry name" value="HicB"/>
    <property type="match status" value="1"/>
</dbReference>